<keyword evidence="5" id="KW-1185">Reference proteome</keyword>
<keyword evidence="1" id="KW-0472">Membrane</keyword>
<evidence type="ECO:0000313" key="3">
    <source>
        <dbReference type="EMBL" id="SBT58188.1"/>
    </source>
</evidence>
<evidence type="ECO:0000256" key="1">
    <source>
        <dbReference type="SAM" id="Phobius"/>
    </source>
</evidence>
<proteinExistence type="predicted"/>
<dbReference type="EMBL" id="FLRD01000585">
    <property type="protein sequence ID" value="SBT54946.1"/>
    <property type="molecule type" value="Genomic_DNA"/>
</dbReference>
<gene>
    <name evidence="2" type="ORF">POVWA1_067420</name>
    <name evidence="3" type="ORF">POVWA2_083640</name>
</gene>
<accession>A0A1A9AFI3</accession>
<keyword evidence="1" id="KW-1133">Transmembrane helix</keyword>
<evidence type="ECO:0000313" key="4">
    <source>
        <dbReference type="Proteomes" id="UP000078550"/>
    </source>
</evidence>
<evidence type="ECO:0000313" key="5">
    <source>
        <dbReference type="Proteomes" id="UP000078555"/>
    </source>
</evidence>
<dbReference type="Pfam" id="PF05795">
    <property type="entry name" value="Plasmodium_Vir"/>
    <property type="match status" value="2"/>
</dbReference>
<name>A0A1A9AFI3_PLAOA</name>
<feature type="transmembrane region" description="Helical" evidence="1">
    <location>
        <begin position="282"/>
        <end position="301"/>
    </location>
</feature>
<reference evidence="4 5" key="1">
    <citation type="submission" date="2016-05" db="EMBL/GenBank/DDBJ databases">
        <authorList>
            <person name="Naeem Raeece"/>
        </authorList>
    </citation>
    <scope>NUCLEOTIDE SEQUENCE [LARGE SCALE GENOMIC DNA]</scope>
</reference>
<dbReference type="InterPro" id="IPR008780">
    <property type="entry name" value="Plasmodium_Vir"/>
</dbReference>
<sequence>MAIKCGDPILNELGTKYPFLMQLPLCNIYKSFQNHSGQVKNHSFCDSLIEQQKGNFSIIKPICRIAEDILDELKTKLNSPEKNNVSNTCMYLNYWLNDKTKLINRPCENITNLYLALGMHISKNSLSKECPNISDFVVDQNKFKIKKELYFHTENLHWIINKFSSVHVEDKSIYNKYLGECCRFYSKIVHEKYCNGESFCNSELINFRDIFKETRTFLSDKDISISVDEINAFNNPVCPSENGDVRASFGSAGYGTVMDNSHSPDYYDADADDYSSEIETVIVLPVIATIMGILLILLFLYKFTPLGPWLYRIIREKNKILDSLNEQTIGLFHNSRHSNSLSNDLNIHYHST</sequence>
<keyword evidence="1" id="KW-0812">Transmembrane</keyword>
<dbReference type="AlphaFoldDB" id="A0A1A9AFI3"/>
<dbReference type="EMBL" id="FLRE01002214">
    <property type="protein sequence ID" value="SBT58188.1"/>
    <property type="molecule type" value="Genomic_DNA"/>
</dbReference>
<organism evidence="2 5">
    <name type="scientific">Plasmodium ovale wallikeri</name>
    <dbReference type="NCBI Taxonomy" id="864142"/>
    <lineage>
        <taxon>Eukaryota</taxon>
        <taxon>Sar</taxon>
        <taxon>Alveolata</taxon>
        <taxon>Apicomplexa</taxon>
        <taxon>Aconoidasida</taxon>
        <taxon>Haemosporida</taxon>
        <taxon>Plasmodiidae</taxon>
        <taxon>Plasmodium</taxon>
        <taxon>Plasmodium (Plasmodium)</taxon>
    </lineage>
</organism>
<protein>
    <submittedName>
        <fullName evidence="2">PIR Superfamily Protein</fullName>
    </submittedName>
</protein>
<dbReference type="Proteomes" id="UP000078555">
    <property type="component" value="Unassembled WGS sequence"/>
</dbReference>
<dbReference type="Proteomes" id="UP000078550">
    <property type="component" value="Unassembled WGS sequence"/>
</dbReference>
<reference evidence="2" key="2">
    <citation type="submission" date="2016-05" db="EMBL/GenBank/DDBJ databases">
        <authorList>
            <person name="Lavstsen T."/>
            <person name="Jespersen J.S."/>
        </authorList>
    </citation>
    <scope>NUCLEOTIDE SEQUENCE [LARGE SCALE GENOMIC DNA]</scope>
</reference>
<evidence type="ECO:0000313" key="2">
    <source>
        <dbReference type="EMBL" id="SBT54946.1"/>
    </source>
</evidence>